<dbReference type="SUPFAM" id="SSF116734">
    <property type="entry name" value="DNA methylase specificity domain"/>
    <property type="match status" value="2"/>
</dbReference>
<protein>
    <recommendedName>
        <fullName evidence="5">Type I restriction modification DNA specificity domain-containing protein</fullName>
    </recommendedName>
</protein>
<feature type="domain" description="Type I restriction modification DNA specificity" evidence="5">
    <location>
        <begin position="143"/>
        <end position="318"/>
    </location>
</feature>
<name>A0A395UC33_VIBCL</name>
<feature type="coiled-coil region" evidence="4">
    <location>
        <begin position="103"/>
        <end position="130"/>
    </location>
</feature>
<dbReference type="AlphaFoldDB" id="A0A395UC33"/>
<proteinExistence type="inferred from homology"/>
<dbReference type="GO" id="GO:0003677">
    <property type="term" value="F:DNA binding"/>
    <property type="evidence" value="ECO:0007669"/>
    <property type="project" value="UniProtKB-KW"/>
</dbReference>
<dbReference type="InterPro" id="IPR000055">
    <property type="entry name" value="Restrct_endonuc_typeI_TRD"/>
</dbReference>
<dbReference type="Gene3D" id="3.90.220.20">
    <property type="entry name" value="DNA methylase specificity domains"/>
    <property type="match status" value="2"/>
</dbReference>
<dbReference type="PANTHER" id="PTHR30408:SF12">
    <property type="entry name" value="TYPE I RESTRICTION ENZYME MJAVIII SPECIFICITY SUBUNIT"/>
    <property type="match status" value="1"/>
</dbReference>
<gene>
    <name evidence="6" type="ORF">BC353_15905</name>
</gene>
<evidence type="ECO:0000256" key="4">
    <source>
        <dbReference type="SAM" id="Coils"/>
    </source>
</evidence>
<dbReference type="CDD" id="cd17524">
    <property type="entry name" value="RMtype1_S_EcoUTORF5051P-TRD2-CR2_like"/>
    <property type="match status" value="1"/>
</dbReference>
<dbReference type="InterPro" id="IPR052021">
    <property type="entry name" value="Type-I_RS_S_subunit"/>
</dbReference>
<organism evidence="6 7">
    <name type="scientific">Vibrio cholerae</name>
    <dbReference type="NCBI Taxonomy" id="666"/>
    <lineage>
        <taxon>Bacteria</taxon>
        <taxon>Pseudomonadati</taxon>
        <taxon>Pseudomonadota</taxon>
        <taxon>Gammaproteobacteria</taxon>
        <taxon>Vibrionales</taxon>
        <taxon>Vibrionaceae</taxon>
        <taxon>Vibrio</taxon>
    </lineage>
</organism>
<comment type="caution">
    <text evidence="6">The sequence shown here is derived from an EMBL/GenBank/DDBJ whole genome shotgun (WGS) entry which is preliminary data.</text>
</comment>
<dbReference type="EMBL" id="MCBA01000163">
    <property type="protein sequence ID" value="RGP84942.1"/>
    <property type="molecule type" value="Genomic_DNA"/>
</dbReference>
<keyword evidence="4" id="KW-0175">Coiled coil</keyword>
<evidence type="ECO:0000256" key="3">
    <source>
        <dbReference type="ARBA" id="ARBA00023125"/>
    </source>
</evidence>
<feature type="domain" description="Type I restriction modification DNA specificity" evidence="5">
    <location>
        <begin position="4"/>
        <end position="112"/>
    </location>
</feature>
<keyword evidence="2" id="KW-0680">Restriction system</keyword>
<sequence length="341" mass="38392">MTQEGIDNSATSLIPRGNLIVPTRMALGKIAINSVDIAINQDLKALIIKDESVVDTEYLFRCIQSKSEEIVRQGKGATVKGITVDVLKNLQIPLPPLETQKQIAAVLEKADQLRKDCQQMEQELNSLAQSVFIDMFGDPVTNPKGWEIVTIGDLLLSANYGTSEKASTEKKKYPVLRMNNITYEGNWDFSSLKYMDMSEDDEDKYLVESGDILFNRTNSKELVGKTAVYREATPMAYAGYLVRARCNELAHPEYISSFMNSRFTKKTLQSMCKSIVGMANINAKEFQKISVAKPPIELQQEFARRVEAIRAEVEATKQQGYEYDHLFNSLMQKAFKGELTL</sequence>
<evidence type="ECO:0000313" key="7">
    <source>
        <dbReference type="Proteomes" id="UP000266701"/>
    </source>
</evidence>
<comment type="similarity">
    <text evidence="1">Belongs to the type-I restriction system S methylase family.</text>
</comment>
<dbReference type="InterPro" id="IPR044946">
    <property type="entry name" value="Restrct_endonuc_typeI_TRD_sf"/>
</dbReference>
<accession>A0A395UC33</accession>
<evidence type="ECO:0000313" key="6">
    <source>
        <dbReference type="EMBL" id="RGP84942.1"/>
    </source>
</evidence>
<keyword evidence="3" id="KW-0238">DNA-binding</keyword>
<evidence type="ECO:0000259" key="5">
    <source>
        <dbReference type="Pfam" id="PF01420"/>
    </source>
</evidence>
<dbReference type="GO" id="GO:0009307">
    <property type="term" value="P:DNA restriction-modification system"/>
    <property type="evidence" value="ECO:0007669"/>
    <property type="project" value="UniProtKB-KW"/>
</dbReference>
<evidence type="ECO:0000256" key="2">
    <source>
        <dbReference type="ARBA" id="ARBA00022747"/>
    </source>
</evidence>
<reference evidence="6 7" key="1">
    <citation type="journal article" date="2017" name="Emerg. Infect. Dis.">
        <title>Carbapenemase VCC-1-Producing Vibrio cholerae in Coastal Waters of Germany.</title>
        <authorList>
            <person name="Hammerl J.A."/>
            <person name="Jackel C."/>
            <person name="Bortolaia V."/>
            <person name="Schwartz K."/>
            <person name="Bier N."/>
            <person name="Hendriksen R.S."/>
            <person name="Guerra B."/>
            <person name="Strauch E."/>
        </authorList>
    </citation>
    <scope>NUCLEOTIDE SEQUENCE [LARGE SCALE GENOMIC DNA]</scope>
    <source>
        <strain evidence="6 7">VN-2825</strain>
    </source>
</reference>
<dbReference type="Pfam" id="PF01420">
    <property type="entry name" value="Methylase_S"/>
    <property type="match status" value="2"/>
</dbReference>
<dbReference type="PANTHER" id="PTHR30408">
    <property type="entry name" value="TYPE-1 RESTRICTION ENZYME ECOKI SPECIFICITY PROTEIN"/>
    <property type="match status" value="1"/>
</dbReference>
<dbReference type="Proteomes" id="UP000266701">
    <property type="component" value="Unassembled WGS sequence"/>
</dbReference>
<evidence type="ECO:0000256" key="1">
    <source>
        <dbReference type="ARBA" id="ARBA00010923"/>
    </source>
</evidence>